<accession>A0A318QRU1</accession>
<dbReference type="RefSeq" id="WP_110567892.1">
    <property type="nucleotide sequence ID" value="NZ_CP137147.1"/>
</dbReference>
<name>A0A318QRU1_9PROT</name>
<gene>
    <name evidence="2" type="ORF">CFR77_04215</name>
</gene>
<proteinExistence type="predicted"/>
<feature type="transmembrane region" description="Helical" evidence="1">
    <location>
        <begin position="31"/>
        <end position="55"/>
    </location>
</feature>
<evidence type="ECO:0000313" key="2">
    <source>
        <dbReference type="EMBL" id="PYD80168.1"/>
    </source>
</evidence>
<keyword evidence="1" id="KW-0472">Membrane</keyword>
<dbReference type="Proteomes" id="UP000247814">
    <property type="component" value="Unassembled WGS sequence"/>
</dbReference>
<reference evidence="2 3" key="1">
    <citation type="submission" date="2017-07" db="EMBL/GenBank/DDBJ databases">
        <title>A draft genome sequence of Komagataeibacter sucrofermentans LMG 18788.</title>
        <authorList>
            <person name="Skraban J."/>
            <person name="Cleenwerck I."/>
            <person name="Vandamme P."/>
            <person name="Trcek J."/>
        </authorList>
    </citation>
    <scope>NUCLEOTIDE SEQUENCE [LARGE SCALE GENOMIC DNA]</scope>
    <source>
        <strain evidence="2 3">LMG 18788</strain>
    </source>
</reference>
<keyword evidence="1" id="KW-0812">Transmembrane</keyword>
<dbReference type="EMBL" id="NKUA01000004">
    <property type="protein sequence ID" value="PYD80168.1"/>
    <property type="molecule type" value="Genomic_DNA"/>
</dbReference>
<dbReference type="OrthoDB" id="7277599at2"/>
<keyword evidence="1" id="KW-1133">Transmembrane helix</keyword>
<sequence length="59" mass="6424">MTTMFNPSLSPARNPATRRAMTHVTTFIREAWIVPIVVMGSVLCGGVFTLLSHLLDHAG</sequence>
<organism evidence="2 3">
    <name type="scientific">Komagataeibacter sucrofermentans</name>
    <dbReference type="NCBI Taxonomy" id="1053551"/>
    <lineage>
        <taxon>Bacteria</taxon>
        <taxon>Pseudomonadati</taxon>
        <taxon>Pseudomonadota</taxon>
        <taxon>Alphaproteobacteria</taxon>
        <taxon>Acetobacterales</taxon>
        <taxon>Acetobacteraceae</taxon>
        <taxon>Komagataeibacter</taxon>
    </lineage>
</organism>
<evidence type="ECO:0000313" key="3">
    <source>
        <dbReference type="Proteomes" id="UP000247814"/>
    </source>
</evidence>
<protein>
    <submittedName>
        <fullName evidence="2">Uncharacterized protein</fullName>
    </submittedName>
</protein>
<dbReference type="AlphaFoldDB" id="A0A318QRU1"/>
<comment type="caution">
    <text evidence="2">The sequence shown here is derived from an EMBL/GenBank/DDBJ whole genome shotgun (WGS) entry which is preliminary data.</text>
</comment>
<keyword evidence="3" id="KW-1185">Reference proteome</keyword>
<evidence type="ECO:0000256" key="1">
    <source>
        <dbReference type="SAM" id="Phobius"/>
    </source>
</evidence>